<organism evidence="2 3">
    <name type="scientific">Thioalkalivibrio sulfidiphilus (strain HL-EbGR7)</name>
    <dbReference type="NCBI Taxonomy" id="396588"/>
    <lineage>
        <taxon>Bacteria</taxon>
        <taxon>Pseudomonadati</taxon>
        <taxon>Pseudomonadota</taxon>
        <taxon>Gammaproteobacteria</taxon>
        <taxon>Chromatiales</taxon>
        <taxon>Ectothiorhodospiraceae</taxon>
        <taxon>Thioalkalivibrio</taxon>
    </lineage>
</organism>
<dbReference type="InterPro" id="IPR045761">
    <property type="entry name" value="ODP_dom"/>
</dbReference>
<proteinExistence type="predicted"/>
<dbReference type="KEGG" id="tgr:Tgr7_2557"/>
<dbReference type="Gene3D" id="3.60.15.10">
    <property type="entry name" value="Ribonuclease Z/Hydroxyacylglutathione hydrolase-like"/>
    <property type="match status" value="1"/>
</dbReference>
<dbReference type="AlphaFoldDB" id="B8GM46"/>
<dbReference type="SMART" id="SM00849">
    <property type="entry name" value="Lactamase_B"/>
    <property type="match status" value="1"/>
</dbReference>
<dbReference type="PANTHER" id="PTHR43717">
    <property type="entry name" value="ANAEROBIC NITRIC OXIDE REDUCTASE FLAVORUBREDOXIN"/>
    <property type="match status" value="1"/>
</dbReference>
<keyword evidence="3" id="KW-1185">Reference proteome</keyword>
<evidence type="ECO:0000259" key="1">
    <source>
        <dbReference type="SMART" id="SM00849"/>
    </source>
</evidence>
<dbReference type="PANTHER" id="PTHR43717:SF1">
    <property type="entry name" value="ANAEROBIC NITRIC OXIDE REDUCTASE FLAVORUBREDOXIN"/>
    <property type="match status" value="1"/>
</dbReference>
<dbReference type="EMBL" id="CP001339">
    <property type="protein sequence ID" value="ACL73633.1"/>
    <property type="molecule type" value="Genomic_DNA"/>
</dbReference>
<accession>B8GM46</accession>
<dbReference type="HOGENOM" id="CLU_1018565_0_0_6"/>
<evidence type="ECO:0000313" key="2">
    <source>
        <dbReference type="EMBL" id="ACL73633.1"/>
    </source>
</evidence>
<gene>
    <name evidence="2" type="ordered locus">Tgr7_2557</name>
</gene>
<dbReference type="OrthoDB" id="9800607at2"/>
<dbReference type="InterPro" id="IPR001279">
    <property type="entry name" value="Metallo-B-lactamas"/>
</dbReference>
<evidence type="ECO:0000313" key="3">
    <source>
        <dbReference type="Proteomes" id="UP000002383"/>
    </source>
</evidence>
<sequence>MTAQPMITQTPVTPDVDALGTWLPVPGYGVLAVNAFVIRATRPVLVDTGPAVLGDAFIQALERAIDPARLEWIWLTHPDPDHVGNLAAVLQRAPRARVVTTFLGMGKLGLLGLPVDRVHLLNPGQSLDVGERRLLAVAPPVFDAPESTGLFDPSTGALFSADCFGALLPAPAAGAADVAPELLRAGMIGWATVDAPWLHRVDRGRFRESLQAVADLQPKRILSSHLPPASNMTATLLGNLADAPDAPPFVGPDQAALEQMLAA</sequence>
<dbReference type="STRING" id="396588.Tgr7_2557"/>
<dbReference type="Pfam" id="PF19583">
    <property type="entry name" value="ODP"/>
    <property type="match status" value="1"/>
</dbReference>
<protein>
    <submittedName>
        <fullName evidence="2">Beta-lactamase domain protein</fullName>
    </submittedName>
</protein>
<dbReference type="eggNOG" id="COG0426">
    <property type="taxonomic scope" value="Bacteria"/>
</dbReference>
<dbReference type="RefSeq" id="WP_012639108.1">
    <property type="nucleotide sequence ID" value="NC_011901.1"/>
</dbReference>
<name>B8GM46_THISH</name>
<dbReference type="Proteomes" id="UP000002383">
    <property type="component" value="Chromosome"/>
</dbReference>
<dbReference type="SUPFAM" id="SSF56281">
    <property type="entry name" value="Metallo-hydrolase/oxidoreductase"/>
    <property type="match status" value="1"/>
</dbReference>
<dbReference type="InterPro" id="IPR036866">
    <property type="entry name" value="RibonucZ/Hydroxyglut_hydro"/>
</dbReference>
<reference evidence="2 3" key="1">
    <citation type="journal article" date="2011" name="Stand. Genomic Sci.">
        <title>Complete genome sequence of 'Thioalkalivibrio sulfidophilus' HL-EbGr7.</title>
        <authorList>
            <person name="Muyzer G."/>
            <person name="Sorokin D.Y."/>
            <person name="Mavromatis K."/>
            <person name="Lapidus A."/>
            <person name="Clum A."/>
            <person name="Ivanova N."/>
            <person name="Pati A."/>
            <person name="d'Haeseleer P."/>
            <person name="Woyke T."/>
            <person name="Kyrpides N.C."/>
        </authorList>
    </citation>
    <scope>NUCLEOTIDE SEQUENCE [LARGE SCALE GENOMIC DNA]</scope>
    <source>
        <strain evidence="2 3">HL-EbGR7</strain>
    </source>
</reference>
<feature type="domain" description="Metallo-beta-lactamase" evidence="1">
    <location>
        <begin position="32"/>
        <end position="225"/>
    </location>
</feature>